<protein>
    <submittedName>
        <fullName evidence="1">Uncharacterized protein</fullName>
    </submittedName>
</protein>
<reference evidence="1" key="1">
    <citation type="journal article" date="2022" name="ISME J.">
        <title>Identification of active gaseous-alkane degraders at natural gas seeps.</title>
        <authorList>
            <person name="Farhan Ul Haque M."/>
            <person name="Hernandez M."/>
            <person name="Crombie A.T."/>
            <person name="Murrell J.C."/>
        </authorList>
    </citation>
    <scope>NUCLEOTIDE SEQUENCE</scope>
    <source>
        <strain evidence="1">ANDR5</strain>
    </source>
</reference>
<keyword evidence="2" id="KW-1185">Reference proteome</keyword>
<dbReference type="RefSeq" id="WP_243069967.1">
    <property type="nucleotide sequence ID" value="NZ_JAIVFL010000001.1"/>
</dbReference>
<dbReference type="Proteomes" id="UP001139068">
    <property type="component" value="Unassembled WGS sequence"/>
</dbReference>
<organism evidence="1 2">
    <name type="scientific">Candidatus Mycolicibacterium alkanivorans</name>
    <dbReference type="NCBI Taxonomy" id="2954114"/>
    <lineage>
        <taxon>Bacteria</taxon>
        <taxon>Bacillati</taxon>
        <taxon>Actinomycetota</taxon>
        <taxon>Actinomycetes</taxon>
        <taxon>Mycobacteriales</taxon>
        <taxon>Mycobacteriaceae</taxon>
        <taxon>Mycolicibacterium</taxon>
    </lineage>
</organism>
<gene>
    <name evidence="1" type="ORF">K9U37_00020</name>
</gene>
<sequence>MATSDVEDTLASKVQVPQTPPILEVAAVELLVEVLNFFLGQTAVTNTVRHILA</sequence>
<evidence type="ECO:0000313" key="1">
    <source>
        <dbReference type="EMBL" id="MCI4673428.1"/>
    </source>
</evidence>
<dbReference type="EMBL" id="JAIVFL010000001">
    <property type="protein sequence ID" value="MCI4673428.1"/>
    <property type="molecule type" value="Genomic_DNA"/>
</dbReference>
<comment type="caution">
    <text evidence="1">The sequence shown here is derived from an EMBL/GenBank/DDBJ whole genome shotgun (WGS) entry which is preliminary data.</text>
</comment>
<accession>A0ABS9YRH2</accession>
<name>A0ABS9YRH2_9MYCO</name>
<proteinExistence type="predicted"/>
<evidence type="ECO:0000313" key="2">
    <source>
        <dbReference type="Proteomes" id="UP001139068"/>
    </source>
</evidence>